<accession>A0AAV6VWX4</accession>
<organism evidence="2 3">
    <name type="scientific">Oedothorax gibbosus</name>
    <dbReference type="NCBI Taxonomy" id="931172"/>
    <lineage>
        <taxon>Eukaryota</taxon>
        <taxon>Metazoa</taxon>
        <taxon>Ecdysozoa</taxon>
        <taxon>Arthropoda</taxon>
        <taxon>Chelicerata</taxon>
        <taxon>Arachnida</taxon>
        <taxon>Araneae</taxon>
        <taxon>Araneomorphae</taxon>
        <taxon>Entelegynae</taxon>
        <taxon>Araneoidea</taxon>
        <taxon>Linyphiidae</taxon>
        <taxon>Erigoninae</taxon>
        <taxon>Oedothorax</taxon>
    </lineage>
</organism>
<evidence type="ECO:0000256" key="1">
    <source>
        <dbReference type="SAM" id="MobiDB-lite"/>
    </source>
</evidence>
<evidence type="ECO:0000313" key="3">
    <source>
        <dbReference type="Proteomes" id="UP000827092"/>
    </source>
</evidence>
<dbReference type="EMBL" id="JAFNEN010000005">
    <property type="protein sequence ID" value="KAG8201492.1"/>
    <property type="molecule type" value="Genomic_DNA"/>
</dbReference>
<proteinExistence type="predicted"/>
<comment type="caution">
    <text evidence="2">The sequence shown here is derived from an EMBL/GenBank/DDBJ whole genome shotgun (WGS) entry which is preliminary data.</text>
</comment>
<keyword evidence="3" id="KW-1185">Reference proteome</keyword>
<evidence type="ECO:0000313" key="2">
    <source>
        <dbReference type="EMBL" id="KAG8201492.1"/>
    </source>
</evidence>
<gene>
    <name evidence="2" type="ORF">JTE90_024359</name>
</gene>
<feature type="compositionally biased region" description="Polar residues" evidence="1">
    <location>
        <begin position="92"/>
        <end position="102"/>
    </location>
</feature>
<sequence length="109" mass="11764">MLQNEVRCYSDLSLSPLSVTKGRIASALPPRSLIDSGRRGFAAVSTNQRVQWAWRPAPRANPHVVPAVSSPLVHCSAREQDVCLSAPKPKKNSLNNSSQPAQQGIIPPT</sequence>
<feature type="region of interest" description="Disordered" evidence="1">
    <location>
        <begin position="84"/>
        <end position="109"/>
    </location>
</feature>
<dbReference type="Proteomes" id="UP000827092">
    <property type="component" value="Unassembled WGS sequence"/>
</dbReference>
<reference evidence="2 3" key="1">
    <citation type="journal article" date="2022" name="Nat. Ecol. Evol.">
        <title>A masculinizing supergene underlies an exaggerated male reproductive morph in a spider.</title>
        <authorList>
            <person name="Hendrickx F."/>
            <person name="De Corte Z."/>
            <person name="Sonet G."/>
            <person name="Van Belleghem S.M."/>
            <person name="Kostlbacher S."/>
            <person name="Vangestel C."/>
        </authorList>
    </citation>
    <scope>NUCLEOTIDE SEQUENCE [LARGE SCALE GENOMIC DNA]</scope>
    <source>
        <strain evidence="2">W744_W776</strain>
    </source>
</reference>
<dbReference type="AlphaFoldDB" id="A0AAV6VWX4"/>
<name>A0AAV6VWX4_9ARAC</name>
<protein>
    <submittedName>
        <fullName evidence="2">Uncharacterized protein</fullName>
    </submittedName>
</protein>